<dbReference type="RefSeq" id="WP_266125195.1">
    <property type="nucleotide sequence ID" value="NZ_JAJHNU010000007.1"/>
</dbReference>
<evidence type="ECO:0000313" key="1">
    <source>
        <dbReference type="EMBL" id="MDN4122871.1"/>
    </source>
</evidence>
<proteinExistence type="predicted"/>
<dbReference type="Proteomes" id="UP001168613">
    <property type="component" value="Unassembled WGS sequence"/>
</dbReference>
<evidence type="ECO:0008006" key="3">
    <source>
        <dbReference type="Google" id="ProtNLM"/>
    </source>
</evidence>
<evidence type="ECO:0000313" key="2">
    <source>
        <dbReference type="Proteomes" id="UP001168613"/>
    </source>
</evidence>
<name>A0ABT8ENH8_9BURK</name>
<sequence>MITLPESRLREMLIEAAQIGVQRAIDDMAFYQQKEVCRKLKISQNTLRKRILEGKIKTIDGSISGAELRRYMGLSNNT</sequence>
<comment type="caution">
    <text evidence="1">The sequence shown here is derived from an EMBL/GenBank/DDBJ whole genome shotgun (WGS) entry which is preliminary data.</text>
</comment>
<organism evidence="1 2">
    <name type="scientific">Alcaligenes endophyticus</name>
    <dbReference type="NCBI Taxonomy" id="1929088"/>
    <lineage>
        <taxon>Bacteria</taxon>
        <taxon>Pseudomonadati</taxon>
        <taxon>Pseudomonadota</taxon>
        <taxon>Betaproteobacteria</taxon>
        <taxon>Burkholderiales</taxon>
        <taxon>Alcaligenaceae</taxon>
        <taxon>Alcaligenes</taxon>
    </lineage>
</organism>
<reference evidence="1" key="1">
    <citation type="submission" date="2021-11" db="EMBL/GenBank/DDBJ databases">
        <title>Draft genome sequence of Alcaligenes endophyticus type strain CCUG 75668T.</title>
        <authorList>
            <person name="Salva-Serra F."/>
            <person name="Duran R.E."/>
            <person name="Seeger M."/>
            <person name="Moore E.R.B."/>
            <person name="Jaen-Luchoro D."/>
        </authorList>
    </citation>
    <scope>NUCLEOTIDE SEQUENCE</scope>
    <source>
        <strain evidence="1">CCUG 75668</strain>
    </source>
</reference>
<protein>
    <recommendedName>
        <fullName evidence="3">Helix-turn-helix domain-containing protein</fullName>
    </recommendedName>
</protein>
<keyword evidence="2" id="KW-1185">Reference proteome</keyword>
<gene>
    <name evidence="1" type="ORF">LMS43_16400</name>
</gene>
<dbReference type="EMBL" id="JAJHNU010000007">
    <property type="protein sequence ID" value="MDN4122871.1"/>
    <property type="molecule type" value="Genomic_DNA"/>
</dbReference>
<accession>A0ABT8ENH8</accession>